<protein>
    <recommendedName>
        <fullName evidence="8">Tetratricopeptide repeat protein 27</fullName>
    </recommendedName>
</protein>
<evidence type="ECO:0000256" key="1">
    <source>
        <dbReference type="ARBA" id="ARBA00022737"/>
    </source>
</evidence>
<dbReference type="AlphaFoldDB" id="A0AAN9Y7Z7"/>
<dbReference type="Pfam" id="PF13431">
    <property type="entry name" value="TPR_17"/>
    <property type="match status" value="1"/>
</dbReference>
<feature type="coiled-coil region" evidence="5">
    <location>
        <begin position="798"/>
        <end position="825"/>
    </location>
</feature>
<dbReference type="InterPro" id="IPR011990">
    <property type="entry name" value="TPR-like_helical_dom_sf"/>
</dbReference>
<keyword evidence="7" id="KW-1185">Reference proteome</keyword>
<accession>A0AAN9Y7Z7</accession>
<keyword evidence="2 4" id="KW-0802">TPR repeat</keyword>
<proteinExistence type="inferred from homology"/>
<evidence type="ECO:0000313" key="6">
    <source>
        <dbReference type="EMBL" id="KAK7601112.1"/>
    </source>
</evidence>
<sequence length="825" mass="95209">MNMSLLPEEKKLLLFPVISFTASEKYAEHLSAGKFTDLVLSFFMNTFHQDEEFISNALNAANFSEYLESSIDEFFTNICTNFNINECDILLFGISSFYCFIEENFTGPIKQSTDDSMLKCLLRLKPVDSPNVLREVKANIIAHLSSNDNSISCCTHEPILLLLSKLVFRWCPNSVTKDWWMLRSLYIHQLLLPDPSPSIHEKLITLMAKLDQEVPVFHDSKLNALFLLEKIQIHLQLYSEISKAQSFMDILLKDLQLQANLIGKLGRRTKFQERDIAQLTLNVNSGGKLSERSLNYFCACFPKDQKLDDEVRLPNIQFTEECQNDSLDEIQQAAVLAIFVLTKKSKPKDKLQFEELSPYLNYLLSDPKVWSFHLTTLLFRSLLEAESSRTVERSITQIQSLITDLESLDPQPVQRLPFVFCSFMSPKWVLDGHLAKLLVEVGAIQSALDIYQHLQMWEEIVACYNYLKLRHKAAEVIRQEMAKQETVQLWCLLGDATDDETCYQKAWELSNCKSSKAQKHWALYYFTRKQYKESIPHLQKSLELNCLQISLWFNLGFACLIHENWESSASAFRRYCSLEPDSFEAWNNLAKAYIKLGQKDRAWRALQEAVKCNYDNWKVWDNLMAVSTDCADFHEVIRCYHRILDLKGKHTDTEVLRILVNALSNNSMQGDMIALTKQAVKLFGRLTSMVLNNSEIWTLYASVTQLSEEESDEKLQKIAQYYQKAQRIKASETNWEAFVDQCKDMIKLCLNLAEAQKQCSKCLPDLQATQHLNSAKLVLKSVAAKIKKSQTDVFGEMNKDLLNEMQNLKNEIDTIDNLLRKYVNT</sequence>
<evidence type="ECO:0000256" key="4">
    <source>
        <dbReference type="PROSITE-ProRule" id="PRU00339"/>
    </source>
</evidence>
<dbReference type="PROSITE" id="PS50005">
    <property type="entry name" value="TPR"/>
    <property type="match status" value="1"/>
</dbReference>
<dbReference type="InterPro" id="IPR019734">
    <property type="entry name" value="TPR_rpt"/>
</dbReference>
<dbReference type="Proteomes" id="UP001367676">
    <property type="component" value="Unassembled WGS sequence"/>
</dbReference>
<gene>
    <name evidence="6" type="ORF">V9T40_008553</name>
</gene>
<dbReference type="InterPro" id="IPR044244">
    <property type="entry name" value="TTC27/Emw1"/>
</dbReference>
<evidence type="ECO:0000313" key="7">
    <source>
        <dbReference type="Proteomes" id="UP001367676"/>
    </source>
</evidence>
<reference evidence="6 7" key="1">
    <citation type="submission" date="2024-03" db="EMBL/GenBank/DDBJ databases">
        <title>Adaptation during the transition from Ophiocordyceps entomopathogen to insect associate is accompanied by gene loss and intensified selection.</title>
        <authorList>
            <person name="Ward C.M."/>
            <person name="Onetto C.A."/>
            <person name="Borneman A.R."/>
        </authorList>
    </citation>
    <scope>NUCLEOTIDE SEQUENCE [LARGE SCALE GENOMIC DNA]</scope>
    <source>
        <strain evidence="6">AWRI1</strain>
        <tissue evidence="6">Single Adult Female</tissue>
    </source>
</reference>
<feature type="repeat" description="TPR" evidence="4">
    <location>
        <begin position="583"/>
        <end position="616"/>
    </location>
</feature>
<evidence type="ECO:0000256" key="2">
    <source>
        <dbReference type="ARBA" id="ARBA00022803"/>
    </source>
</evidence>
<organism evidence="6 7">
    <name type="scientific">Parthenolecanium corni</name>
    <dbReference type="NCBI Taxonomy" id="536013"/>
    <lineage>
        <taxon>Eukaryota</taxon>
        <taxon>Metazoa</taxon>
        <taxon>Ecdysozoa</taxon>
        <taxon>Arthropoda</taxon>
        <taxon>Hexapoda</taxon>
        <taxon>Insecta</taxon>
        <taxon>Pterygota</taxon>
        <taxon>Neoptera</taxon>
        <taxon>Paraneoptera</taxon>
        <taxon>Hemiptera</taxon>
        <taxon>Sternorrhyncha</taxon>
        <taxon>Coccoidea</taxon>
        <taxon>Coccidae</taxon>
        <taxon>Parthenolecanium</taxon>
    </lineage>
</organism>
<evidence type="ECO:0000256" key="5">
    <source>
        <dbReference type="SAM" id="Coils"/>
    </source>
</evidence>
<dbReference type="PANTHER" id="PTHR16193">
    <property type="entry name" value="TETRATRICOPEPTIDE REPEAT PROTEIN 27"/>
    <property type="match status" value="1"/>
</dbReference>
<keyword evidence="5" id="KW-0175">Coiled coil</keyword>
<dbReference type="EMBL" id="JBBCAQ010000010">
    <property type="protein sequence ID" value="KAK7601112.1"/>
    <property type="molecule type" value="Genomic_DNA"/>
</dbReference>
<comment type="similarity">
    <text evidence="3">Belongs to the TTC27 family.</text>
</comment>
<keyword evidence="1" id="KW-0677">Repeat</keyword>
<evidence type="ECO:0000256" key="3">
    <source>
        <dbReference type="ARBA" id="ARBA00024020"/>
    </source>
</evidence>
<dbReference type="PANTHER" id="PTHR16193:SF0">
    <property type="entry name" value="TETRATRICOPEPTIDE REPEAT PROTEIN 27"/>
    <property type="match status" value="1"/>
</dbReference>
<dbReference type="Gene3D" id="1.25.40.10">
    <property type="entry name" value="Tetratricopeptide repeat domain"/>
    <property type="match status" value="1"/>
</dbReference>
<dbReference type="SMART" id="SM00028">
    <property type="entry name" value="TPR"/>
    <property type="match status" value="4"/>
</dbReference>
<comment type="caution">
    <text evidence="6">The sequence shown here is derived from an EMBL/GenBank/DDBJ whole genome shotgun (WGS) entry which is preliminary data.</text>
</comment>
<evidence type="ECO:0008006" key="8">
    <source>
        <dbReference type="Google" id="ProtNLM"/>
    </source>
</evidence>
<name>A0AAN9Y7Z7_9HEMI</name>
<dbReference type="SUPFAM" id="SSF48452">
    <property type="entry name" value="TPR-like"/>
    <property type="match status" value="1"/>
</dbReference>